<protein>
    <submittedName>
        <fullName evidence="1">ATP-binding protein</fullName>
    </submittedName>
</protein>
<keyword evidence="1" id="KW-0067">ATP-binding</keyword>
<dbReference type="Proteomes" id="UP000024547">
    <property type="component" value="Unassembled WGS sequence"/>
</dbReference>
<dbReference type="RefSeq" id="WP_035547330.1">
    <property type="nucleotide sequence ID" value="NZ_AWFH01000001.1"/>
</dbReference>
<keyword evidence="1" id="KW-0547">Nucleotide-binding</keyword>
<organism evidence="3 4">
    <name type="scientific">Hyphomonas atlantica</name>
    <dbReference type="NCBI Taxonomy" id="1280948"/>
    <lineage>
        <taxon>Bacteria</taxon>
        <taxon>Pseudomonadati</taxon>
        <taxon>Pseudomonadota</taxon>
        <taxon>Alphaproteobacteria</taxon>
        <taxon>Hyphomonadales</taxon>
        <taxon>Hyphomonadaceae</taxon>
        <taxon>Hyphomonas</taxon>
    </lineage>
</organism>
<dbReference type="EMBL" id="AWFH01000001">
    <property type="protein sequence ID" value="KCZ65103.1"/>
    <property type="molecule type" value="Genomic_DNA"/>
</dbReference>
<evidence type="ECO:0000313" key="5">
    <source>
        <dbReference type="Proteomes" id="UP000259173"/>
    </source>
</evidence>
<gene>
    <name evidence="1" type="ORF">DCG65_06440</name>
    <name evidence="2" type="ORF">DD728_10000</name>
    <name evidence="3" type="ORF">HY36_01615</name>
</gene>
<dbReference type="EMBL" id="DMBR01000197">
    <property type="protein sequence ID" value="HAE94179.1"/>
    <property type="molecule type" value="Genomic_DNA"/>
</dbReference>
<evidence type="ECO:0000313" key="6">
    <source>
        <dbReference type="Proteomes" id="UP000263957"/>
    </source>
</evidence>
<dbReference type="OrthoDB" id="3819922at2"/>
<proteinExistence type="predicted"/>
<sequence length="165" mass="17999">MLSGLPGSGKSTLAQKMSDHTGAILLRIDVFEQDLRNANGDTFDVGTQGYQIGYDLARHHLLKGKDVIADAVNAVEPARTGWRAIAEETGTQIIEIEVVCTNEDEAAQRLRTRETGIDGLLPVMPQDRRKRTWEPNSLSSGTVDTAGRPISDCVDDLLRLVKQTG</sequence>
<evidence type="ECO:0000313" key="3">
    <source>
        <dbReference type="EMBL" id="KCZ65103.1"/>
    </source>
</evidence>
<keyword evidence="4" id="KW-1185">Reference proteome</keyword>
<dbReference type="STRING" id="1280948.HY36_01615"/>
<dbReference type="EMBL" id="DOGS01000200">
    <property type="protein sequence ID" value="HBQ49199.1"/>
    <property type="molecule type" value="Genomic_DNA"/>
</dbReference>
<dbReference type="PANTHER" id="PTHR37807:SF3">
    <property type="entry name" value="OS07G0160300 PROTEIN"/>
    <property type="match status" value="1"/>
</dbReference>
<reference evidence="5 6" key="2">
    <citation type="journal article" date="2018" name="Nat. Biotechnol.">
        <title>A standardized bacterial taxonomy based on genome phylogeny substantially revises the tree of life.</title>
        <authorList>
            <person name="Parks D.H."/>
            <person name="Chuvochina M."/>
            <person name="Waite D.W."/>
            <person name="Rinke C."/>
            <person name="Skarshewski A."/>
            <person name="Chaumeil P.A."/>
            <person name="Hugenholtz P."/>
        </authorList>
    </citation>
    <scope>NUCLEOTIDE SEQUENCE [LARGE SCALE GENOMIC DNA]</scope>
    <source>
        <strain evidence="2">UBA10378</strain>
        <strain evidence="1">UBA8557</strain>
    </source>
</reference>
<dbReference type="eggNOG" id="COG0645">
    <property type="taxonomic scope" value="Bacteria"/>
</dbReference>
<evidence type="ECO:0000313" key="2">
    <source>
        <dbReference type="EMBL" id="HBQ49199.1"/>
    </source>
</evidence>
<accession>A0A059EBS4</accession>
<name>A0A059EBS4_9PROT</name>
<dbReference type="Pfam" id="PF13671">
    <property type="entry name" value="AAA_33"/>
    <property type="match status" value="1"/>
</dbReference>
<dbReference type="PANTHER" id="PTHR37807">
    <property type="entry name" value="OS07G0160300 PROTEIN"/>
    <property type="match status" value="1"/>
</dbReference>
<dbReference type="PATRIC" id="fig|1280948.3.peg.315"/>
<dbReference type="SUPFAM" id="SSF52540">
    <property type="entry name" value="P-loop containing nucleoside triphosphate hydrolases"/>
    <property type="match status" value="1"/>
</dbReference>
<dbReference type="Proteomes" id="UP000259173">
    <property type="component" value="Unassembled WGS sequence"/>
</dbReference>
<evidence type="ECO:0000313" key="1">
    <source>
        <dbReference type="EMBL" id="HAE94179.1"/>
    </source>
</evidence>
<dbReference type="GO" id="GO:0005524">
    <property type="term" value="F:ATP binding"/>
    <property type="evidence" value="ECO:0007669"/>
    <property type="project" value="UniProtKB-KW"/>
</dbReference>
<dbReference type="AlphaFoldDB" id="A0A059EBS4"/>
<reference evidence="3 4" key="1">
    <citation type="journal article" date="2014" name="Antonie Van Leeuwenhoek">
        <title>Hyphomonas beringensis sp. nov. and Hyphomonas chukchiensis sp. nov., isolated from surface seawater of the Bering Sea and Chukchi Sea.</title>
        <authorList>
            <person name="Li C."/>
            <person name="Lai Q."/>
            <person name="Li G."/>
            <person name="Dong C."/>
            <person name="Wang J."/>
            <person name="Liao Y."/>
            <person name="Shao Z."/>
        </authorList>
    </citation>
    <scope>NUCLEOTIDE SEQUENCE [LARGE SCALE GENOMIC DNA]</scope>
    <source>
        <strain evidence="3 4">22II1-22F38</strain>
    </source>
</reference>
<evidence type="ECO:0000313" key="4">
    <source>
        <dbReference type="Proteomes" id="UP000024547"/>
    </source>
</evidence>
<dbReference type="Proteomes" id="UP000263957">
    <property type="component" value="Unassembled WGS sequence"/>
</dbReference>
<comment type="caution">
    <text evidence="3">The sequence shown here is derived from an EMBL/GenBank/DDBJ whole genome shotgun (WGS) entry which is preliminary data.</text>
</comment>
<dbReference type="Gene3D" id="3.40.50.300">
    <property type="entry name" value="P-loop containing nucleotide triphosphate hydrolases"/>
    <property type="match status" value="1"/>
</dbReference>
<dbReference type="InterPro" id="IPR027417">
    <property type="entry name" value="P-loop_NTPase"/>
</dbReference>